<feature type="compositionally biased region" description="Basic and acidic residues" evidence="2">
    <location>
        <begin position="93"/>
        <end position="109"/>
    </location>
</feature>
<dbReference type="Pfam" id="PF06461">
    <property type="entry name" value="CHDII_SANT-like"/>
    <property type="match status" value="1"/>
</dbReference>
<dbReference type="InParanoid" id="A0A671WMF3"/>
<feature type="region of interest" description="Disordered" evidence="2">
    <location>
        <begin position="50"/>
        <end position="122"/>
    </location>
</feature>
<dbReference type="GO" id="GO:0016887">
    <property type="term" value="F:ATP hydrolysis activity"/>
    <property type="evidence" value="ECO:0007669"/>
    <property type="project" value="TreeGrafter"/>
</dbReference>
<evidence type="ECO:0000259" key="3">
    <source>
        <dbReference type="SMART" id="SM01146"/>
    </source>
</evidence>
<dbReference type="Proteomes" id="UP000472265">
    <property type="component" value="Chromosome 3"/>
</dbReference>
<reference evidence="5" key="2">
    <citation type="submission" date="2025-08" db="UniProtKB">
        <authorList>
            <consortium name="Ensembl"/>
        </authorList>
    </citation>
    <scope>IDENTIFICATION</scope>
</reference>
<dbReference type="GO" id="GO:0140658">
    <property type="term" value="F:ATP-dependent chromatin remodeler activity"/>
    <property type="evidence" value="ECO:0007669"/>
    <property type="project" value="TreeGrafter"/>
</dbReference>
<dbReference type="Pfam" id="PF06465">
    <property type="entry name" value="DUF1087"/>
    <property type="match status" value="1"/>
</dbReference>
<dbReference type="PANTHER" id="PTHR45623">
    <property type="entry name" value="CHROMODOMAIN-HELICASE-DNA-BINDING PROTEIN 3-RELATED-RELATED"/>
    <property type="match status" value="1"/>
</dbReference>
<evidence type="ECO:0000313" key="5">
    <source>
        <dbReference type="Ensembl" id="ENSSAUP00010040185.1"/>
    </source>
</evidence>
<feature type="compositionally biased region" description="Polar residues" evidence="2">
    <location>
        <begin position="249"/>
        <end position="268"/>
    </location>
</feature>
<evidence type="ECO:0000259" key="4">
    <source>
        <dbReference type="SMART" id="SM01147"/>
    </source>
</evidence>
<feature type="region of interest" description="Disordered" evidence="2">
    <location>
        <begin position="311"/>
        <end position="387"/>
    </location>
</feature>
<dbReference type="Ensembl" id="ENSSAUT00010042343.1">
    <property type="protein sequence ID" value="ENSSAUP00010040185.1"/>
    <property type="gene ID" value="ENSSAUG00010016876.1"/>
</dbReference>
<dbReference type="GO" id="GO:0003677">
    <property type="term" value="F:DNA binding"/>
    <property type="evidence" value="ECO:0007669"/>
    <property type="project" value="InterPro"/>
</dbReference>
<dbReference type="SMART" id="SM01146">
    <property type="entry name" value="DUF1086"/>
    <property type="match status" value="1"/>
</dbReference>
<evidence type="ECO:0000313" key="6">
    <source>
        <dbReference type="Proteomes" id="UP000472265"/>
    </source>
</evidence>
<feature type="compositionally biased region" description="Basic residues" evidence="2">
    <location>
        <begin position="374"/>
        <end position="387"/>
    </location>
</feature>
<feature type="domain" description="DUF1087" evidence="4">
    <location>
        <begin position="11"/>
        <end position="75"/>
    </location>
</feature>
<proteinExistence type="predicted"/>
<feature type="domain" description="CHD subfamily II SANT-like" evidence="3">
    <location>
        <begin position="79"/>
        <end position="233"/>
    </location>
</feature>
<sequence length="387" mass="44381">MNEYLSSFKVAQYVVKDEEEEREIIKQEESVDPDYWEKLLRHHYEQQQEDLARNLGKGKRIRKQVNYNDDDQSDGQSDYSVASEEGDEDFDERTEGKDQKGLRNDKDKPLPPPAGQGGGNIEVLGFNSRQRKAFLNAVMRYGMPPQDAFTTQWLVRDLRGKSEKEFKAYVSLFIASLCEPGADGAETFADGVPREGLSRQHVLTRIGVMSLIRKKVQEFEHVNGQWSMPWMAELEESKKAAAQPDSPGKTPSTGTPADTQPNTPAAGNTHTHTHTHTVLRSPCMRRTLQTTLNIIINERLDLVLQVIAIPDDDEKSPPAEQEAKKNGEEPMETDKPSNGETESVKEKEGEKEKEKEKERQRERRRVQREERRQSRLQRPRRRVQRST</sequence>
<protein>
    <recommendedName>
        <fullName evidence="7">CHD subfamily II SANT-like domain-containing protein</fullName>
    </recommendedName>
</protein>
<organism evidence="5 6">
    <name type="scientific">Sparus aurata</name>
    <name type="common">Gilthead sea bream</name>
    <dbReference type="NCBI Taxonomy" id="8175"/>
    <lineage>
        <taxon>Eukaryota</taxon>
        <taxon>Metazoa</taxon>
        <taxon>Chordata</taxon>
        <taxon>Craniata</taxon>
        <taxon>Vertebrata</taxon>
        <taxon>Euteleostomi</taxon>
        <taxon>Actinopterygii</taxon>
        <taxon>Neopterygii</taxon>
        <taxon>Teleostei</taxon>
        <taxon>Neoteleostei</taxon>
        <taxon>Acanthomorphata</taxon>
        <taxon>Eupercaria</taxon>
        <taxon>Spariformes</taxon>
        <taxon>Sparidae</taxon>
        <taxon>Sparus</taxon>
    </lineage>
</organism>
<keyword evidence="6" id="KW-1185">Reference proteome</keyword>
<dbReference type="GO" id="GO:0003682">
    <property type="term" value="F:chromatin binding"/>
    <property type="evidence" value="ECO:0007669"/>
    <property type="project" value="TreeGrafter"/>
</dbReference>
<feature type="region of interest" description="Disordered" evidence="2">
    <location>
        <begin position="236"/>
        <end position="282"/>
    </location>
</feature>
<dbReference type="SMART" id="SM01147">
    <property type="entry name" value="DUF1087"/>
    <property type="match status" value="1"/>
</dbReference>
<evidence type="ECO:0008006" key="7">
    <source>
        <dbReference type="Google" id="ProtNLM"/>
    </source>
</evidence>
<accession>A0A671WMF3</accession>
<dbReference type="GO" id="GO:0016581">
    <property type="term" value="C:NuRD complex"/>
    <property type="evidence" value="ECO:0007669"/>
    <property type="project" value="TreeGrafter"/>
</dbReference>
<reference evidence="5" key="3">
    <citation type="submission" date="2025-09" db="UniProtKB">
        <authorList>
            <consortium name="Ensembl"/>
        </authorList>
    </citation>
    <scope>IDENTIFICATION</scope>
</reference>
<evidence type="ECO:0000256" key="2">
    <source>
        <dbReference type="SAM" id="MobiDB-lite"/>
    </source>
</evidence>
<reference evidence="5" key="1">
    <citation type="submission" date="2021-04" db="EMBL/GenBank/DDBJ databases">
        <authorList>
            <consortium name="Wellcome Sanger Institute Data Sharing"/>
        </authorList>
    </citation>
    <scope>NUCLEOTIDE SEQUENCE [LARGE SCALE GENOMIC DNA]</scope>
</reference>
<dbReference type="GO" id="GO:0042393">
    <property type="term" value="F:histone binding"/>
    <property type="evidence" value="ECO:0007669"/>
    <property type="project" value="TreeGrafter"/>
</dbReference>
<dbReference type="GeneTree" id="ENSGT00940000158001"/>
<evidence type="ECO:0000256" key="1">
    <source>
        <dbReference type="ARBA" id="ARBA00023242"/>
    </source>
</evidence>
<keyword evidence="1" id="KW-0539">Nucleus</keyword>
<name>A0A671WMF3_SPAAU</name>
<dbReference type="PANTHER" id="PTHR45623:SF22">
    <property type="entry name" value="CHROMODOMAIN-HELICASE-DNA-BINDING PROTEIN 4"/>
    <property type="match status" value="1"/>
</dbReference>
<dbReference type="InterPro" id="IPR009463">
    <property type="entry name" value="DUF1087"/>
</dbReference>
<feature type="compositionally biased region" description="Basic and acidic residues" evidence="2">
    <location>
        <begin position="315"/>
        <end position="373"/>
    </location>
</feature>
<dbReference type="AlphaFoldDB" id="A0A671WMF3"/>
<dbReference type="InterPro" id="IPR009462">
    <property type="entry name" value="CHD_II_SANT-like"/>
</dbReference>